<dbReference type="Gene3D" id="3.40.50.1700">
    <property type="entry name" value="Glycoside hydrolase family 3 C-terminal domain"/>
    <property type="match status" value="1"/>
</dbReference>
<keyword evidence="2" id="KW-0378">Hydrolase</keyword>
<dbReference type="GO" id="GO:0004553">
    <property type="term" value="F:hydrolase activity, hydrolyzing O-glycosyl compounds"/>
    <property type="evidence" value="ECO:0007669"/>
    <property type="project" value="InterPro"/>
</dbReference>
<dbReference type="PANTHER" id="PTHR42715:SF10">
    <property type="entry name" value="BETA-GLUCOSIDASE"/>
    <property type="match status" value="1"/>
</dbReference>
<gene>
    <name evidence="5" type="ORF">DW250_03640</name>
</gene>
<sequence length="784" mass="85898">MNYKKLALTIAAGAMATTMMAQSAPKLNANNIDEVIKAMTLEEKAQMLVGGGNDGFVGSGAMLGHQKKFVPGAAGTTVAIPRLGIPTTVQCDGPAGVHIDAHREGDSRSYFATGFPIGTCLASTWNTDLVRKVGEAIGNETLEYGCDVVLGPGMNLHRNPLCGRNFEYYSEDPIVTGLIGTAFVQGVQSQGVGVSAKHFAVNSQETDRTKVDERLSQRALRELYLKGFEMMVRKSNPWTIMSAYNKVNGVYAQGNKGLLTDILRNDWGYKGIVETDWIGKRADLPLEQEVEAGNDLMMPGYPAQVQDIVDAVKNGKLDIKDVDRNVRRMLEYIVKTPRFKGYKYSGEPDLKAHAAITRQSSTEGMVLLKNDAALPIQGLKTVALFGVNSYDFMSGGLGSGAVNVGYSVDMVTGLKNIGVATTPQLTEIYQNYVKYAKAKLKADKNPMMWFLDQGQPKLDEIEITERCVAGEEPKADAAIITIGRQAGEGMDRQINGEFNLSQIEQDMIFRVSDAFHAKGKKVIVIINSGSVMETASWRDRVDAILVAWQPGIEGGNSVADILTGKVNPSGKLTMTWPIAATDHPSTANFAKDYDMYTYKNLQDWSKGNIKGYDYSNHEEDIYVGYRYFDTFKKNVAYPFGYGLSYTTFEFGKPSVKAKGNNIEVSVTIKNTGKVAGKEVAEVYVTAPKGAYEKPAKELKTFGKTRELKPGESQTLKMTLEKRDLASFDEANSQWKVDAGNYLFKVGSDVENIKGTATLKVAEYTEKTSNACAPKVQLNYLKQNK</sequence>
<dbReference type="Pfam" id="PF00933">
    <property type="entry name" value="Glyco_hydro_3"/>
    <property type="match status" value="1"/>
</dbReference>
<reference evidence="5 6" key="1">
    <citation type="submission" date="2018-08" db="EMBL/GenBank/DDBJ databases">
        <title>A genome reference for cultivated species of the human gut microbiota.</title>
        <authorList>
            <person name="Zou Y."/>
            <person name="Xue W."/>
            <person name="Luo G."/>
        </authorList>
    </citation>
    <scope>NUCLEOTIDE SEQUENCE [LARGE SCALE GENOMIC DNA]</scope>
    <source>
        <strain evidence="5 6">AM22-1</strain>
    </source>
</reference>
<evidence type="ECO:0000256" key="2">
    <source>
        <dbReference type="ARBA" id="ARBA00022801"/>
    </source>
</evidence>
<comment type="caution">
    <text evidence="5">The sequence shown here is derived from an EMBL/GenBank/DDBJ whole genome shotgun (WGS) entry which is preliminary data.</text>
</comment>
<dbReference type="SMART" id="SM01217">
    <property type="entry name" value="Fn3_like"/>
    <property type="match status" value="1"/>
</dbReference>
<proteinExistence type="inferred from homology"/>
<dbReference type="PANTHER" id="PTHR42715">
    <property type="entry name" value="BETA-GLUCOSIDASE"/>
    <property type="match status" value="1"/>
</dbReference>
<accession>A0A3R6DSZ8</accession>
<dbReference type="SUPFAM" id="SSF51445">
    <property type="entry name" value="(Trans)glycosidases"/>
    <property type="match status" value="1"/>
</dbReference>
<dbReference type="PRINTS" id="PR00133">
    <property type="entry name" value="GLHYDRLASE3"/>
</dbReference>
<dbReference type="InterPro" id="IPR002772">
    <property type="entry name" value="Glyco_hydro_3_C"/>
</dbReference>
<feature type="signal peptide" evidence="3">
    <location>
        <begin position="1"/>
        <end position="23"/>
    </location>
</feature>
<evidence type="ECO:0000259" key="4">
    <source>
        <dbReference type="SMART" id="SM01217"/>
    </source>
</evidence>
<dbReference type="InterPro" id="IPR036881">
    <property type="entry name" value="Glyco_hydro_3_C_sf"/>
</dbReference>
<keyword evidence="3" id="KW-0732">Signal</keyword>
<name>A0A3R6DSZ8_9BACT</name>
<feature type="domain" description="Fibronectin type III-like" evidence="4">
    <location>
        <begin position="678"/>
        <end position="749"/>
    </location>
</feature>
<evidence type="ECO:0000313" key="5">
    <source>
        <dbReference type="EMBL" id="RHG67893.1"/>
    </source>
</evidence>
<dbReference type="InterPro" id="IPR017853">
    <property type="entry name" value="GH"/>
</dbReference>
<dbReference type="SUPFAM" id="SSF52279">
    <property type="entry name" value="Beta-D-glucan exohydrolase, C-terminal domain"/>
    <property type="match status" value="1"/>
</dbReference>
<comment type="similarity">
    <text evidence="1">Belongs to the glycosyl hydrolase 3 family.</text>
</comment>
<dbReference type="InterPro" id="IPR001764">
    <property type="entry name" value="Glyco_hydro_3_N"/>
</dbReference>
<protein>
    <submittedName>
        <fullName evidence="5">Beta-glucosidase</fullName>
    </submittedName>
</protein>
<organism evidence="5 6">
    <name type="scientific">Segatella copri</name>
    <dbReference type="NCBI Taxonomy" id="165179"/>
    <lineage>
        <taxon>Bacteria</taxon>
        <taxon>Pseudomonadati</taxon>
        <taxon>Bacteroidota</taxon>
        <taxon>Bacteroidia</taxon>
        <taxon>Bacteroidales</taxon>
        <taxon>Prevotellaceae</taxon>
        <taxon>Segatella</taxon>
    </lineage>
</organism>
<dbReference type="Pfam" id="PF01915">
    <property type="entry name" value="Glyco_hydro_3_C"/>
    <property type="match status" value="1"/>
</dbReference>
<dbReference type="Proteomes" id="UP000286501">
    <property type="component" value="Unassembled WGS sequence"/>
</dbReference>
<dbReference type="RefSeq" id="WP_118200379.1">
    <property type="nucleotide sequence ID" value="NZ_QRIE01000009.1"/>
</dbReference>
<dbReference type="InterPro" id="IPR036962">
    <property type="entry name" value="Glyco_hydro_3_N_sf"/>
</dbReference>
<dbReference type="EMBL" id="QRIN01000010">
    <property type="protein sequence ID" value="RHG67893.1"/>
    <property type="molecule type" value="Genomic_DNA"/>
</dbReference>
<feature type="chain" id="PRO_5043187606" evidence="3">
    <location>
        <begin position="24"/>
        <end position="784"/>
    </location>
</feature>
<dbReference type="InterPro" id="IPR013783">
    <property type="entry name" value="Ig-like_fold"/>
</dbReference>
<evidence type="ECO:0000256" key="3">
    <source>
        <dbReference type="SAM" id="SignalP"/>
    </source>
</evidence>
<dbReference type="GO" id="GO:0005975">
    <property type="term" value="P:carbohydrate metabolic process"/>
    <property type="evidence" value="ECO:0007669"/>
    <property type="project" value="InterPro"/>
</dbReference>
<evidence type="ECO:0000313" key="6">
    <source>
        <dbReference type="Proteomes" id="UP000286501"/>
    </source>
</evidence>
<dbReference type="AlphaFoldDB" id="A0A3R6DSZ8"/>
<dbReference type="InterPro" id="IPR026891">
    <property type="entry name" value="Fn3-like"/>
</dbReference>
<dbReference type="Gene3D" id="3.20.20.300">
    <property type="entry name" value="Glycoside hydrolase, family 3, N-terminal domain"/>
    <property type="match status" value="1"/>
</dbReference>
<dbReference type="Pfam" id="PF14310">
    <property type="entry name" value="Fn3-like"/>
    <property type="match status" value="1"/>
</dbReference>
<evidence type="ECO:0000256" key="1">
    <source>
        <dbReference type="ARBA" id="ARBA00005336"/>
    </source>
</evidence>
<dbReference type="InterPro" id="IPR050288">
    <property type="entry name" value="Cellulose_deg_GH3"/>
</dbReference>
<dbReference type="Gene3D" id="2.60.40.10">
    <property type="entry name" value="Immunoglobulins"/>
    <property type="match status" value="1"/>
</dbReference>